<dbReference type="InterPro" id="IPR050361">
    <property type="entry name" value="MPP/UQCRC_Complex"/>
</dbReference>
<dbReference type="InterPro" id="IPR011249">
    <property type="entry name" value="Metalloenz_LuxS/M16"/>
</dbReference>
<dbReference type="EMBL" id="CP053452">
    <property type="protein sequence ID" value="QJW99661.1"/>
    <property type="molecule type" value="Genomic_DNA"/>
</dbReference>
<reference evidence="4" key="1">
    <citation type="submission" date="2020-05" db="EMBL/GenBank/DDBJ databases">
        <title>Frigoriglobus tundricola gen. nov., sp. nov., a psychrotolerant cellulolytic planctomycete of the family Gemmataceae with two divergent copies of 16S rRNA gene.</title>
        <authorList>
            <person name="Kulichevskaya I.S."/>
            <person name="Ivanova A.A."/>
            <person name="Naumoff D.G."/>
            <person name="Beletsky A.V."/>
            <person name="Rijpstra W.I.C."/>
            <person name="Sinninghe Damste J.S."/>
            <person name="Mardanov A.V."/>
            <person name="Ravin N.V."/>
            <person name="Dedysh S.N."/>
        </authorList>
    </citation>
    <scope>NUCLEOTIDE SEQUENCE [LARGE SCALE GENOMIC DNA]</scope>
    <source>
        <strain evidence="4">PL17</strain>
    </source>
</reference>
<dbReference type="PANTHER" id="PTHR11851:SF219">
    <property type="entry name" value="HYPOTHETICAL ZINC PROTEASE"/>
    <property type="match status" value="1"/>
</dbReference>
<dbReference type="GO" id="GO:0046872">
    <property type="term" value="F:metal ion binding"/>
    <property type="evidence" value="ECO:0007669"/>
    <property type="project" value="InterPro"/>
</dbReference>
<dbReference type="KEGG" id="ftj:FTUN_7280"/>
<name>A0A6M5Z2J5_9BACT</name>
<protein>
    <submittedName>
        <fullName evidence="3">Mitochondrial processing peptidase-like protein</fullName>
        <ecNumber evidence="3">3.4.24.64</ecNumber>
    </submittedName>
</protein>
<accession>A0A6M5Z2J5</accession>
<evidence type="ECO:0000313" key="4">
    <source>
        <dbReference type="Proteomes" id="UP000503447"/>
    </source>
</evidence>
<organism evidence="3 4">
    <name type="scientific">Frigoriglobus tundricola</name>
    <dbReference type="NCBI Taxonomy" id="2774151"/>
    <lineage>
        <taxon>Bacteria</taxon>
        <taxon>Pseudomonadati</taxon>
        <taxon>Planctomycetota</taxon>
        <taxon>Planctomycetia</taxon>
        <taxon>Gemmatales</taxon>
        <taxon>Gemmataceae</taxon>
        <taxon>Frigoriglobus</taxon>
    </lineage>
</organism>
<dbReference type="Pfam" id="PF05193">
    <property type="entry name" value="Peptidase_M16_C"/>
    <property type="match status" value="1"/>
</dbReference>
<dbReference type="Gene3D" id="3.30.830.10">
    <property type="entry name" value="Metalloenzyme, LuxS/M16 peptidase-like"/>
    <property type="match status" value="2"/>
</dbReference>
<dbReference type="SUPFAM" id="SSF63411">
    <property type="entry name" value="LuxS/MPP-like metallohydrolase"/>
    <property type="match status" value="2"/>
</dbReference>
<keyword evidence="4" id="KW-1185">Reference proteome</keyword>
<gene>
    <name evidence="3" type="ORF">FTUN_7280</name>
</gene>
<proteinExistence type="predicted"/>
<dbReference type="PANTHER" id="PTHR11851">
    <property type="entry name" value="METALLOPROTEASE"/>
    <property type="match status" value="1"/>
</dbReference>
<feature type="domain" description="Peptidase M16 C-terminal" evidence="2">
    <location>
        <begin position="168"/>
        <end position="339"/>
    </location>
</feature>
<dbReference type="Proteomes" id="UP000503447">
    <property type="component" value="Chromosome"/>
</dbReference>
<keyword evidence="3" id="KW-0378">Hydrolase</keyword>
<evidence type="ECO:0000259" key="1">
    <source>
        <dbReference type="Pfam" id="PF00675"/>
    </source>
</evidence>
<evidence type="ECO:0000313" key="3">
    <source>
        <dbReference type="EMBL" id="QJW99661.1"/>
    </source>
</evidence>
<dbReference type="EC" id="3.4.24.64" evidence="3"/>
<dbReference type="Pfam" id="PF00675">
    <property type="entry name" value="Peptidase_M16"/>
    <property type="match status" value="1"/>
</dbReference>
<feature type="domain" description="Peptidase M16 N-terminal" evidence="1">
    <location>
        <begin position="22"/>
        <end position="144"/>
    </location>
</feature>
<dbReference type="AlphaFoldDB" id="A0A6M5Z2J5"/>
<dbReference type="InterPro" id="IPR007863">
    <property type="entry name" value="Peptidase_M16_C"/>
</dbReference>
<sequence length="411" mass="45114">MGQQVYQHTLSNGLVLLAERMDHVRSAAINFLVPAGSAFDPPGQLGVASVLAEMITRGAGERDSRDLSLALDNLGVDRDESVGAVNMRFWGSTLARNVPAALDIYADIVLRPHLPDAELEPVQALALQDIQSLEDSPQTKVMVELRRRYYPAPINKDRRGVAEDIEALTIDAVRVHFRRFVRPNGAILSVAGNIEWEPLKAQVERLFARWEPGSGAEVRPEPHTAASAHIHKDTQQTQIALAFPSVPVTDPDYYNARAAASVLSGGMSSRLFTEVREKRGLCYSVYAFHETFKTQGTMLAYAGTRAERAQETLDVTLAELKRLKDGIEADEIDRVKAGLKSSLIMQEESTGARAGAIATDWYYLERVRSFDEIQAIIDGLTPDSVLGYLNRCPVRDVTLVTLGPAPLTLPG</sequence>
<dbReference type="GO" id="GO:0004222">
    <property type="term" value="F:metalloendopeptidase activity"/>
    <property type="evidence" value="ECO:0007669"/>
    <property type="project" value="UniProtKB-EC"/>
</dbReference>
<evidence type="ECO:0000259" key="2">
    <source>
        <dbReference type="Pfam" id="PF05193"/>
    </source>
</evidence>
<dbReference type="InterPro" id="IPR011765">
    <property type="entry name" value="Pept_M16_N"/>
</dbReference>